<gene>
    <name evidence="11" type="ORF">KV203_02695</name>
</gene>
<dbReference type="Gene3D" id="3.10.520.10">
    <property type="entry name" value="ApbE-like domains"/>
    <property type="match status" value="1"/>
</dbReference>
<evidence type="ECO:0000256" key="10">
    <source>
        <dbReference type="ARBA" id="ARBA00048540"/>
    </source>
</evidence>
<protein>
    <recommendedName>
        <fullName evidence="3">FAD:protein FMN transferase</fullName>
        <ecNumber evidence="2">2.7.1.180</ecNumber>
    </recommendedName>
    <alternativeName>
        <fullName evidence="9">Flavin transferase</fullName>
    </alternativeName>
</protein>
<evidence type="ECO:0000256" key="8">
    <source>
        <dbReference type="ARBA" id="ARBA00022842"/>
    </source>
</evidence>
<sequence>MPAWTFEAIGTGWQIDTPTELASDVRARITALIDEFDRRWSRFRSDSVISRLATSGGEADFGADGTELFDLYDTLAVVTDGALTPLVGRTLADLGYDADYSLRPANDPARVGDWSQVRRCGAAVSVEQPTLIDVGAAGKGLLVDRVAAALRDADVAQATVDAGGDIHHRGDAPIRVGLEHPADPGQAIGVVTLDRDEALCGSAGNRRAWGPDLHHLIDGRTGRPTFDVVATWVMMPGSCMLADGLATAHFFADPDELTARWPEHRFVRIGADGRVTWSPTLRGEIFRR</sequence>
<keyword evidence="8" id="KW-0460">Magnesium</keyword>
<dbReference type="InterPro" id="IPR003374">
    <property type="entry name" value="ApbE-like_sf"/>
</dbReference>
<evidence type="ECO:0000256" key="3">
    <source>
        <dbReference type="ARBA" id="ARBA00016337"/>
    </source>
</evidence>
<evidence type="ECO:0000256" key="1">
    <source>
        <dbReference type="ARBA" id="ARBA00001946"/>
    </source>
</evidence>
<dbReference type="Proteomes" id="UP000887023">
    <property type="component" value="Chromosome"/>
</dbReference>
<dbReference type="PANTHER" id="PTHR30040">
    <property type="entry name" value="THIAMINE BIOSYNTHESIS LIPOPROTEIN APBE"/>
    <property type="match status" value="1"/>
</dbReference>
<dbReference type="GO" id="GO:0016740">
    <property type="term" value="F:transferase activity"/>
    <property type="evidence" value="ECO:0007669"/>
    <property type="project" value="UniProtKB-KW"/>
</dbReference>
<comment type="cofactor">
    <cofactor evidence="1">
        <name>Mg(2+)</name>
        <dbReference type="ChEBI" id="CHEBI:18420"/>
    </cofactor>
</comment>
<evidence type="ECO:0000256" key="4">
    <source>
        <dbReference type="ARBA" id="ARBA00022630"/>
    </source>
</evidence>
<accession>A0ABX8S901</accession>
<keyword evidence="5 11" id="KW-0808">Transferase</keyword>
<dbReference type="InterPro" id="IPR024932">
    <property type="entry name" value="ApbE"/>
</dbReference>
<dbReference type="SUPFAM" id="SSF143631">
    <property type="entry name" value="ApbE-like"/>
    <property type="match status" value="1"/>
</dbReference>
<keyword evidence="4" id="KW-0285">Flavoprotein</keyword>
<keyword evidence="6" id="KW-0479">Metal-binding</keyword>
<keyword evidence="7" id="KW-0274">FAD</keyword>
<evidence type="ECO:0000256" key="5">
    <source>
        <dbReference type="ARBA" id="ARBA00022679"/>
    </source>
</evidence>
<evidence type="ECO:0000313" key="11">
    <source>
        <dbReference type="EMBL" id="QXQ14349.1"/>
    </source>
</evidence>
<evidence type="ECO:0000256" key="7">
    <source>
        <dbReference type="ARBA" id="ARBA00022827"/>
    </source>
</evidence>
<dbReference type="PANTHER" id="PTHR30040:SF2">
    <property type="entry name" value="FAD:PROTEIN FMN TRANSFERASE"/>
    <property type="match status" value="1"/>
</dbReference>
<comment type="catalytic activity">
    <reaction evidence="10">
        <text>L-threonyl-[protein] + FAD = FMN-L-threonyl-[protein] + AMP + H(+)</text>
        <dbReference type="Rhea" id="RHEA:36847"/>
        <dbReference type="Rhea" id="RHEA-COMP:11060"/>
        <dbReference type="Rhea" id="RHEA-COMP:11061"/>
        <dbReference type="ChEBI" id="CHEBI:15378"/>
        <dbReference type="ChEBI" id="CHEBI:30013"/>
        <dbReference type="ChEBI" id="CHEBI:57692"/>
        <dbReference type="ChEBI" id="CHEBI:74257"/>
        <dbReference type="ChEBI" id="CHEBI:456215"/>
        <dbReference type="EC" id="2.7.1.180"/>
    </reaction>
</comment>
<proteinExistence type="predicted"/>
<name>A0ABX8S901_9ACTN</name>
<reference evidence="11" key="1">
    <citation type="submission" date="2021-07" db="EMBL/GenBank/DDBJ databases">
        <title>Candidatus Kaistella beijingensis sp. nov. isolated from a municipal wastewater treatment plant is involved in sludge foaming.</title>
        <authorList>
            <person name="Song Y."/>
            <person name="Liu S.-J."/>
        </authorList>
    </citation>
    <scope>NUCLEOTIDE SEQUENCE</scope>
    <source>
        <strain evidence="11">DSM 43998</strain>
    </source>
</reference>
<evidence type="ECO:0000313" key="12">
    <source>
        <dbReference type="Proteomes" id="UP000887023"/>
    </source>
</evidence>
<dbReference type="EMBL" id="CP079105">
    <property type="protein sequence ID" value="QXQ14349.1"/>
    <property type="molecule type" value="Genomic_DNA"/>
</dbReference>
<organism evidence="11 12">
    <name type="scientific">Skermania pinensis</name>
    <dbReference type="NCBI Taxonomy" id="39122"/>
    <lineage>
        <taxon>Bacteria</taxon>
        <taxon>Bacillati</taxon>
        <taxon>Actinomycetota</taxon>
        <taxon>Actinomycetes</taxon>
        <taxon>Mycobacteriales</taxon>
        <taxon>Gordoniaceae</taxon>
        <taxon>Skermania</taxon>
    </lineage>
</organism>
<keyword evidence="12" id="KW-1185">Reference proteome</keyword>
<dbReference type="EC" id="2.7.1.180" evidence="2"/>
<evidence type="ECO:0000256" key="9">
    <source>
        <dbReference type="ARBA" id="ARBA00031306"/>
    </source>
</evidence>
<dbReference type="RefSeq" id="WP_083529735.1">
    <property type="nucleotide sequence ID" value="NZ_CBCRUZ010000003.1"/>
</dbReference>
<evidence type="ECO:0000256" key="2">
    <source>
        <dbReference type="ARBA" id="ARBA00011955"/>
    </source>
</evidence>
<evidence type="ECO:0000256" key="6">
    <source>
        <dbReference type="ARBA" id="ARBA00022723"/>
    </source>
</evidence>
<dbReference type="Pfam" id="PF02424">
    <property type="entry name" value="ApbE"/>
    <property type="match status" value="1"/>
</dbReference>